<dbReference type="GO" id="GO:0008643">
    <property type="term" value="P:carbohydrate transport"/>
    <property type="evidence" value="ECO:0007669"/>
    <property type="project" value="InterPro"/>
</dbReference>
<dbReference type="OrthoDB" id="181905at2"/>
<evidence type="ECO:0000313" key="3">
    <source>
        <dbReference type="EMBL" id="RPH28326.1"/>
    </source>
</evidence>
<feature type="transmembrane region" description="Helical" evidence="2">
    <location>
        <begin position="301"/>
        <end position="317"/>
    </location>
</feature>
<dbReference type="Gene3D" id="1.20.1250.20">
    <property type="entry name" value="MFS general substrate transporter like domains"/>
    <property type="match status" value="1"/>
</dbReference>
<dbReference type="AlphaFoldDB" id="A0A3N5EA19"/>
<sequence length="449" mass="50054">MKLSVVEKIGFGAGDMAINVVIISMQLLLAYFYTDIYGLRAADVGVLLMVVRMIDAIIDPAMGMLTDKITTRHGRYRPWLLWFALPFGFAVYLMFITPDVAYTAKLAWAYFTYILMTLVYTAITIPYISLIGVITDDPAERLSANGYRFVMTKIAAFLVTIVVPFLAVWLGQGNKALGYQLAMGLMGVMGTGLFIFCFMTTREYCEPELPSLTIRKQFAILRRNDQWLILGAVILGAVIMLLMCGYVIRGSVATYYAKYYLGGGDGLISPFLTTGVVASILAMVAATWVTRFRDKIVMFRYTQLITCAQSIAMYFFVGQQDVMLAFIFFFLINFFCDMQLPVFWSSIAEAVDYGEQKTGLRVSGLAFGGILFFQKFGMGIAGGVLGFLLSHFGYQADVQQSASSLTGIALMMTIIPSLFHLAIGLLMKKYRINNAFYRDIQAELALRRA</sequence>
<proteinExistence type="inferred from homology"/>
<protein>
    <submittedName>
        <fullName evidence="3">MFS transporter</fullName>
    </submittedName>
</protein>
<comment type="similarity">
    <text evidence="1">Belongs to the sodium:galactoside symporter (TC 2.A.2) family.</text>
</comment>
<feature type="transmembrane region" description="Helical" evidence="2">
    <location>
        <begin position="227"/>
        <end position="248"/>
    </location>
</feature>
<name>A0A3N5EA19_9ENTR</name>
<dbReference type="NCBIfam" id="TIGR00792">
    <property type="entry name" value="gph"/>
    <property type="match status" value="1"/>
</dbReference>
<feature type="transmembrane region" description="Helical" evidence="2">
    <location>
        <begin position="39"/>
        <end position="58"/>
    </location>
</feature>
<keyword evidence="2" id="KW-0812">Transmembrane</keyword>
<dbReference type="Pfam" id="PF13347">
    <property type="entry name" value="MFS_2"/>
    <property type="match status" value="1"/>
</dbReference>
<dbReference type="CDD" id="cd17332">
    <property type="entry name" value="MFS_MelB_like"/>
    <property type="match status" value="1"/>
</dbReference>
<evidence type="ECO:0000313" key="4">
    <source>
        <dbReference type="Proteomes" id="UP000268615"/>
    </source>
</evidence>
<dbReference type="EMBL" id="RPOH01000033">
    <property type="protein sequence ID" value="RPH28326.1"/>
    <property type="molecule type" value="Genomic_DNA"/>
</dbReference>
<dbReference type="Proteomes" id="UP000268615">
    <property type="component" value="Unassembled WGS sequence"/>
</dbReference>
<keyword evidence="2" id="KW-0472">Membrane</keyword>
<feature type="transmembrane region" description="Helical" evidence="2">
    <location>
        <begin position="268"/>
        <end position="289"/>
    </location>
</feature>
<feature type="transmembrane region" description="Helical" evidence="2">
    <location>
        <begin position="323"/>
        <end position="344"/>
    </location>
</feature>
<dbReference type="PANTHER" id="PTHR11328:SF24">
    <property type="entry name" value="MAJOR FACILITATOR SUPERFAMILY (MFS) PROFILE DOMAIN-CONTAINING PROTEIN"/>
    <property type="match status" value="1"/>
</dbReference>
<keyword evidence="4" id="KW-1185">Reference proteome</keyword>
<feature type="transmembrane region" description="Helical" evidence="2">
    <location>
        <begin position="79"/>
        <end position="96"/>
    </location>
</feature>
<organism evidence="3 4">
    <name type="scientific">Buttiauxella warmboldiae</name>
    <dbReference type="NCBI Taxonomy" id="82993"/>
    <lineage>
        <taxon>Bacteria</taxon>
        <taxon>Pseudomonadati</taxon>
        <taxon>Pseudomonadota</taxon>
        <taxon>Gammaproteobacteria</taxon>
        <taxon>Enterobacterales</taxon>
        <taxon>Enterobacteriaceae</taxon>
        <taxon>Buttiauxella</taxon>
    </lineage>
</organism>
<dbReference type="GO" id="GO:0005886">
    <property type="term" value="C:plasma membrane"/>
    <property type="evidence" value="ECO:0007669"/>
    <property type="project" value="TreeGrafter"/>
</dbReference>
<gene>
    <name evidence="3" type="ORF">EHN07_09620</name>
</gene>
<evidence type="ECO:0000256" key="1">
    <source>
        <dbReference type="ARBA" id="ARBA00009617"/>
    </source>
</evidence>
<feature type="transmembrane region" description="Helical" evidence="2">
    <location>
        <begin position="365"/>
        <end position="388"/>
    </location>
</feature>
<feature type="transmembrane region" description="Helical" evidence="2">
    <location>
        <begin position="154"/>
        <end position="171"/>
    </location>
</feature>
<dbReference type="InterPro" id="IPR039672">
    <property type="entry name" value="MFS_2"/>
</dbReference>
<keyword evidence="2" id="KW-1133">Transmembrane helix</keyword>
<feature type="transmembrane region" description="Helical" evidence="2">
    <location>
        <begin position="408"/>
        <end position="427"/>
    </location>
</feature>
<dbReference type="GO" id="GO:0006814">
    <property type="term" value="P:sodium ion transport"/>
    <property type="evidence" value="ECO:0007669"/>
    <property type="project" value="InterPro"/>
</dbReference>
<dbReference type="InterPro" id="IPR001927">
    <property type="entry name" value="Na/Gal_symport"/>
</dbReference>
<dbReference type="RefSeq" id="WP_124023945.1">
    <property type="nucleotide sequence ID" value="NZ_RPOH01000033.1"/>
</dbReference>
<dbReference type="InterPro" id="IPR036259">
    <property type="entry name" value="MFS_trans_sf"/>
</dbReference>
<reference evidence="3 4" key="1">
    <citation type="submission" date="2018-11" db="EMBL/GenBank/DDBJ databases">
        <title>Draft genome sequence of Buttiauxella warmboldiae CCUG 35512.</title>
        <authorList>
            <person name="Salva-Serra F."/>
            <person name="Marathe N."/>
            <person name="Moore E."/>
            <person name="Svensson L."/>
            <person name="Engstrom-Jakobsson H."/>
        </authorList>
    </citation>
    <scope>NUCLEOTIDE SEQUENCE [LARGE SCALE GENOMIC DNA]</scope>
    <source>
        <strain evidence="3 4">CCUG 35512</strain>
    </source>
</reference>
<feature type="transmembrane region" description="Helical" evidence="2">
    <location>
        <begin position="108"/>
        <end position="133"/>
    </location>
</feature>
<dbReference type="GO" id="GO:0015293">
    <property type="term" value="F:symporter activity"/>
    <property type="evidence" value="ECO:0007669"/>
    <property type="project" value="InterPro"/>
</dbReference>
<evidence type="ECO:0000256" key="2">
    <source>
        <dbReference type="SAM" id="Phobius"/>
    </source>
</evidence>
<feature type="transmembrane region" description="Helical" evidence="2">
    <location>
        <begin position="177"/>
        <end position="199"/>
    </location>
</feature>
<comment type="caution">
    <text evidence="3">The sequence shown here is derived from an EMBL/GenBank/DDBJ whole genome shotgun (WGS) entry which is preliminary data.</text>
</comment>
<accession>A0A3N5EA19</accession>
<dbReference type="PANTHER" id="PTHR11328">
    <property type="entry name" value="MAJOR FACILITATOR SUPERFAMILY DOMAIN-CONTAINING PROTEIN"/>
    <property type="match status" value="1"/>
</dbReference>
<dbReference type="SUPFAM" id="SSF103473">
    <property type="entry name" value="MFS general substrate transporter"/>
    <property type="match status" value="1"/>
</dbReference>
<feature type="transmembrane region" description="Helical" evidence="2">
    <location>
        <begin position="12"/>
        <end position="33"/>
    </location>
</feature>
<dbReference type="FunFam" id="1.20.1250.20:FF:000045">
    <property type="entry name" value="Glycoside-pentoside-hexuronide family transporter"/>
    <property type="match status" value="1"/>
</dbReference>